<dbReference type="PaxDb" id="121845-A0A3Q0JK33"/>
<dbReference type="RefSeq" id="XP_026688677.1">
    <property type="nucleotide sequence ID" value="XM_026832876.1"/>
</dbReference>
<dbReference type="KEGG" id="dci:113473132"/>
<dbReference type="AlphaFoldDB" id="A0A3Q0JK33"/>
<evidence type="ECO:0000256" key="1">
    <source>
        <dbReference type="SAM" id="MobiDB-lite"/>
    </source>
</evidence>
<feature type="non-terminal residue" evidence="3">
    <location>
        <position position="124"/>
    </location>
</feature>
<proteinExistence type="predicted"/>
<name>A0A3Q0JK33_DIACI</name>
<accession>A0A3Q0JK33</accession>
<evidence type="ECO:0000313" key="2">
    <source>
        <dbReference type="Proteomes" id="UP000079169"/>
    </source>
</evidence>
<organism evidence="2 3">
    <name type="scientific">Diaphorina citri</name>
    <name type="common">Asian citrus psyllid</name>
    <dbReference type="NCBI Taxonomy" id="121845"/>
    <lineage>
        <taxon>Eukaryota</taxon>
        <taxon>Metazoa</taxon>
        <taxon>Ecdysozoa</taxon>
        <taxon>Arthropoda</taxon>
        <taxon>Hexapoda</taxon>
        <taxon>Insecta</taxon>
        <taxon>Pterygota</taxon>
        <taxon>Neoptera</taxon>
        <taxon>Paraneoptera</taxon>
        <taxon>Hemiptera</taxon>
        <taxon>Sternorrhyncha</taxon>
        <taxon>Psylloidea</taxon>
        <taxon>Psyllidae</taxon>
        <taxon>Diaphorininae</taxon>
        <taxon>Diaphorina</taxon>
    </lineage>
</organism>
<feature type="compositionally biased region" description="Acidic residues" evidence="1">
    <location>
        <begin position="91"/>
        <end position="105"/>
    </location>
</feature>
<protein>
    <submittedName>
        <fullName evidence="3">Uncharacterized protein LOC113473132</fullName>
    </submittedName>
</protein>
<dbReference type="GeneID" id="113473132"/>
<feature type="region of interest" description="Disordered" evidence="1">
    <location>
        <begin position="31"/>
        <end position="105"/>
    </location>
</feature>
<feature type="region of interest" description="Disordered" evidence="1">
    <location>
        <begin position="1"/>
        <end position="20"/>
    </location>
</feature>
<reference evidence="3" key="1">
    <citation type="submission" date="2025-08" db="UniProtKB">
        <authorList>
            <consortium name="RefSeq"/>
        </authorList>
    </citation>
    <scope>IDENTIFICATION</scope>
</reference>
<sequence>MSSFQNKVYASNSAKSTVSPVYKEPKIIELEDREQTSPTNTADLNIKTTTQDATENEMDTALSDINSEADFDSDGDKDNEIVEPEPSISEDVSDNEGTDDTDLSVEEIKVRKIQSTKVIYEKLI</sequence>
<evidence type="ECO:0000313" key="3">
    <source>
        <dbReference type="RefSeq" id="XP_026688677.1"/>
    </source>
</evidence>
<feature type="compositionally biased region" description="Polar residues" evidence="1">
    <location>
        <begin position="36"/>
        <end position="53"/>
    </location>
</feature>
<dbReference type="Proteomes" id="UP000079169">
    <property type="component" value="Unplaced"/>
</dbReference>
<gene>
    <name evidence="3" type="primary">LOC113473132</name>
</gene>
<keyword evidence="2" id="KW-1185">Reference proteome</keyword>
<feature type="compositionally biased region" description="Polar residues" evidence="1">
    <location>
        <begin position="1"/>
        <end position="19"/>
    </location>
</feature>